<gene>
    <name evidence="2" type="ORF">GBAR_LOCUS9790</name>
</gene>
<evidence type="ECO:0000256" key="1">
    <source>
        <dbReference type="SAM" id="MobiDB-lite"/>
    </source>
</evidence>
<feature type="region of interest" description="Disordered" evidence="1">
    <location>
        <begin position="34"/>
        <end position="73"/>
    </location>
</feature>
<proteinExistence type="predicted"/>
<name>A0AA35WJB8_GEOBA</name>
<keyword evidence="3" id="KW-1185">Reference proteome</keyword>
<feature type="non-terminal residue" evidence="2">
    <location>
        <position position="73"/>
    </location>
</feature>
<dbReference type="AlphaFoldDB" id="A0AA35WJB8"/>
<accession>A0AA35WJB8</accession>
<dbReference type="EMBL" id="CASHTH010001467">
    <property type="protein sequence ID" value="CAI8015852.1"/>
    <property type="molecule type" value="Genomic_DNA"/>
</dbReference>
<organism evidence="2 3">
    <name type="scientific">Geodia barretti</name>
    <name type="common">Barrett's horny sponge</name>
    <dbReference type="NCBI Taxonomy" id="519541"/>
    <lineage>
        <taxon>Eukaryota</taxon>
        <taxon>Metazoa</taxon>
        <taxon>Porifera</taxon>
        <taxon>Demospongiae</taxon>
        <taxon>Heteroscleromorpha</taxon>
        <taxon>Tetractinellida</taxon>
        <taxon>Astrophorina</taxon>
        <taxon>Geodiidae</taxon>
        <taxon>Geodia</taxon>
    </lineage>
</organism>
<evidence type="ECO:0000313" key="3">
    <source>
        <dbReference type="Proteomes" id="UP001174909"/>
    </source>
</evidence>
<reference evidence="2" key="1">
    <citation type="submission" date="2023-03" db="EMBL/GenBank/DDBJ databases">
        <authorList>
            <person name="Steffen K."/>
            <person name="Cardenas P."/>
        </authorList>
    </citation>
    <scope>NUCLEOTIDE SEQUENCE</scope>
</reference>
<sequence length="73" mass="7937">CSSQERERYHLPNGRRRQSSYKLLLTAKSTTLHGGSGVQLRLSKDGSTNSAPTARDLQLPNPGRLATAKSTTL</sequence>
<protein>
    <submittedName>
        <fullName evidence="2">Uncharacterized protein</fullName>
    </submittedName>
</protein>
<comment type="caution">
    <text evidence="2">The sequence shown here is derived from an EMBL/GenBank/DDBJ whole genome shotgun (WGS) entry which is preliminary data.</text>
</comment>
<evidence type="ECO:0000313" key="2">
    <source>
        <dbReference type="EMBL" id="CAI8015852.1"/>
    </source>
</evidence>
<dbReference type="Proteomes" id="UP001174909">
    <property type="component" value="Unassembled WGS sequence"/>
</dbReference>